<name>A0A5M6BP87_9TREE</name>
<evidence type="ECO:0000313" key="4">
    <source>
        <dbReference type="EMBL" id="WWD20250.1"/>
    </source>
</evidence>
<feature type="domain" description="G-patch" evidence="3">
    <location>
        <begin position="481"/>
        <end position="527"/>
    </location>
</feature>
<dbReference type="AlphaFoldDB" id="A0A5M6BP87"/>
<dbReference type="InterPro" id="IPR008984">
    <property type="entry name" value="SMAD_FHA_dom_sf"/>
</dbReference>
<evidence type="ECO:0000259" key="3">
    <source>
        <dbReference type="PROSITE" id="PS50174"/>
    </source>
</evidence>
<dbReference type="KEGG" id="ksn:43592253"/>
<feature type="compositionally biased region" description="Basic and acidic residues" evidence="1">
    <location>
        <begin position="536"/>
        <end position="554"/>
    </location>
</feature>
<proteinExistence type="predicted"/>
<dbReference type="Proteomes" id="UP000322225">
    <property type="component" value="Chromosome 8"/>
</dbReference>
<dbReference type="Pfam" id="PF00498">
    <property type="entry name" value="FHA"/>
    <property type="match status" value="1"/>
</dbReference>
<dbReference type="GO" id="GO:0003676">
    <property type="term" value="F:nucleic acid binding"/>
    <property type="evidence" value="ECO:0007669"/>
    <property type="project" value="InterPro"/>
</dbReference>
<dbReference type="SMART" id="SM00443">
    <property type="entry name" value="G_patch"/>
    <property type="match status" value="1"/>
</dbReference>
<feature type="region of interest" description="Disordered" evidence="1">
    <location>
        <begin position="111"/>
        <end position="135"/>
    </location>
</feature>
<feature type="compositionally biased region" description="Basic and acidic residues" evidence="1">
    <location>
        <begin position="421"/>
        <end position="434"/>
    </location>
</feature>
<accession>A0A5M6BP87</accession>
<dbReference type="SUPFAM" id="SSF49879">
    <property type="entry name" value="SMAD/FHA domain"/>
    <property type="match status" value="1"/>
</dbReference>
<dbReference type="PROSITE" id="PS50174">
    <property type="entry name" value="G_PATCH"/>
    <property type="match status" value="1"/>
</dbReference>
<dbReference type="InterPro" id="IPR000467">
    <property type="entry name" value="G_patch_dom"/>
</dbReference>
<protein>
    <recommendedName>
        <fullName evidence="6">G-patch domain-containing protein</fullName>
    </recommendedName>
</protein>
<organism evidence="4 5">
    <name type="scientific">Kwoniella shandongensis</name>
    <dbReference type="NCBI Taxonomy" id="1734106"/>
    <lineage>
        <taxon>Eukaryota</taxon>
        <taxon>Fungi</taxon>
        <taxon>Dikarya</taxon>
        <taxon>Basidiomycota</taxon>
        <taxon>Agaricomycotina</taxon>
        <taxon>Tremellomycetes</taxon>
        <taxon>Tremellales</taxon>
        <taxon>Cryptococcaceae</taxon>
        <taxon>Kwoniella</taxon>
    </lineage>
</organism>
<feature type="compositionally biased region" description="Low complexity" evidence="1">
    <location>
        <begin position="287"/>
        <end position="297"/>
    </location>
</feature>
<dbReference type="Gene3D" id="2.60.200.20">
    <property type="match status" value="1"/>
</dbReference>
<dbReference type="PANTHER" id="PTHR23106">
    <property type="entry name" value="ANGIOGENIC FACTOR WITH G PATCH AND FHA DOMAINS 1"/>
    <property type="match status" value="1"/>
</dbReference>
<evidence type="ECO:0000313" key="5">
    <source>
        <dbReference type="Proteomes" id="UP000322225"/>
    </source>
</evidence>
<feature type="region of interest" description="Disordered" evidence="1">
    <location>
        <begin position="362"/>
        <end position="464"/>
    </location>
</feature>
<feature type="domain" description="FHA" evidence="2">
    <location>
        <begin position="205"/>
        <end position="275"/>
    </location>
</feature>
<dbReference type="Pfam" id="PF01585">
    <property type="entry name" value="G-patch"/>
    <property type="match status" value="1"/>
</dbReference>
<gene>
    <name evidence="4" type="ORF">CI109_104726</name>
</gene>
<dbReference type="InterPro" id="IPR000253">
    <property type="entry name" value="FHA_dom"/>
</dbReference>
<feature type="compositionally biased region" description="Polar residues" evidence="1">
    <location>
        <begin position="452"/>
        <end position="464"/>
    </location>
</feature>
<dbReference type="InterPro" id="IPR053027">
    <property type="entry name" value="AGGF1"/>
</dbReference>
<dbReference type="EMBL" id="CP144058">
    <property type="protein sequence ID" value="WWD20250.1"/>
    <property type="molecule type" value="Genomic_DNA"/>
</dbReference>
<reference evidence="4" key="1">
    <citation type="submission" date="2017-08" db="EMBL/GenBank/DDBJ databases">
        <authorList>
            <person name="Cuomo C."/>
            <person name="Billmyre B."/>
            <person name="Heitman J."/>
        </authorList>
    </citation>
    <scope>NUCLEOTIDE SEQUENCE</scope>
    <source>
        <strain evidence="4">CBS 12478</strain>
    </source>
</reference>
<dbReference type="GeneID" id="43592253"/>
<dbReference type="OrthoDB" id="21470at2759"/>
<keyword evidence="5" id="KW-1185">Reference proteome</keyword>
<dbReference type="RefSeq" id="XP_031857632.1">
    <property type="nucleotide sequence ID" value="XM_032008081.1"/>
</dbReference>
<evidence type="ECO:0000256" key="1">
    <source>
        <dbReference type="SAM" id="MobiDB-lite"/>
    </source>
</evidence>
<dbReference type="PANTHER" id="PTHR23106:SF24">
    <property type="entry name" value="ANGIOGENIC FACTOR WITH G PATCH AND FHA DOMAINS 1"/>
    <property type="match status" value="1"/>
</dbReference>
<evidence type="ECO:0008006" key="6">
    <source>
        <dbReference type="Google" id="ProtNLM"/>
    </source>
</evidence>
<evidence type="ECO:0000259" key="2">
    <source>
        <dbReference type="PROSITE" id="PS50006"/>
    </source>
</evidence>
<feature type="region of interest" description="Disordered" evidence="1">
    <location>
        <begin position="487"/>
        <end position="554"/>
    </location>
</feature>
<dbReference type="PROSITE" id="PS50006">
    <property type="entry name" value="FHA_DOMAIN"/>
    <property type="match status" value="1"/>
</dbReference>
<sequence length="554" mass="59941">MTASTNPTPTTSSPKPDTWIYDHARCVYFHPLSNTYAIPDPVTGQWSYVPASQFQLGESSTPTHVVVDAESTRQEGQGGGVGVALEEGEIEDDVGWGGLMDPDQLAKVVKSKSVPKQRSTGLEKHPAYTSAAPAPATTLDITDSIPLPIQYDDPTVYAYQPTTDPNQENDAKDYPPNHILRLVVLSSQCLETGGVAMFDTREDGIQLGRDRCEKGGRARVRLKEMEVSKTHAMVYWGRGGVSQEGIMNGEGKEADEAEEGWWVVDLGSTHGTFVTPPPAAEEIDEVSQSTTTSKSTTPKATRLSAAKHASQPHSLAHSSLLKIGSTTFQVHIHPSWPCTQCHINGFNEIVLDDGQAKPTTTLVAKDATSGPGSRNGPEVWPMAMDSKQKRENREVKRKREMAQLRETLMNRSSGAVTEPFGSEKKEREYLDRSAMRRRLHPPSPPNSSSSSRTTASGRQTQAPSSILPSASATMIAAPPQPSKFALSVLSNSGWTPGQGLGKNGEGRAEPINAELRTAKRGLGAEGSKAVVDDGPGDWKERGRQRRWDEARGKG</sequence>
<reference evidence="4" key="2">
    <citation type="submission" date="2024-01" db="EMBL/GenBank/DDBJ databases">
        <title>Comparative genomics of Cryptococcus and Kwoniella reveals pathogenesis evolution and contrasting modes of karyotype evolution via chromosome fusion or intercentromeric recombination.</title>
        <authorList>
            <person name="Coelho M.A."/>
            <person name="David-Palma M."/>
            <person name="Shea T."/>
            <person name="Bowers K."/>
            <person name="McGinley-Smith S."/>
            <person name="Mohammad A.W."/>
            <person name="Gnirke A."/>
            <person name="Yurkov A.M."/>
            <person name="Nowrousian M."/>
            <person name="Sun S."/>
            <person name="Cuomo C.A."/>
            <person name="Heitman J."/>
        </authorList>
    </citation>
    <scope>NUCLEOTIDE SEQUENCE</scope>
    <source>
        <strain evidence="4">CBS 12478</strain>
    </source>
</reference>
<feature type="region of interest" description="Disordered" evidence="1">
    <location>
        <begin position="283"/>
        <end position="312"/>
    </location>
</feature>